<dbReference type="Proteomes" id="UP000799772">
    <property type="component" value="Unassembled WGS sequence"/>
</dbReference>
<gene>
    <name evidence="4" type="ORF">NA57DRAFT_78151</name>
</gene>
<dbReference type="SUPFAM" id="SSF57667">
    <property type="entry name" value="beta-beta-alpha zinc fingers"/>
    <property type="match status" value="1"/>
</dbReference>
<protein>
    <recommendedName>
        <fullName evidence="3">C2H2-type domain-containing protein</fullName>
    </recommendedName>
</protein>
<keyword evidence="1" id="KW-0479">Metal-binding</keyword>
<evidence type="ECO:0000256" key="1">
    <source>
        <dbReference type="PROSITE-ProRule" id="PRU00042"/>
    </source>
</evidence>
<evidence type="ECO:0000259" key="3">
    <source>
        <dbReference type="PROSITE" id="PS50157"/>
    </source>
</evidence>
<feature type="region of interest" description="Disordered" evidence="2">
    <location>
        <begin position="140"/>
        <end position="168"/>
    </location>
</feature>
<dbReference type="SMART" id="SM00355">
    <property type="entry name" value="ZnF_C2H2"/>
    <property type="match status" value="3"/>
</dbReference>
<dbReference type="GO" id="GO:0006357">
    <property type="term" value="P:regulation of transcription by RNA polymerase II"/>
    <property type="evidence" value="ECO:0007669"/>
    <property type="project" value="TreeGrafter"/>
</dbReference>
<dbReference type="PANTHER" id="PTHR46179">
    <property type="entry name" value="ZINC FINGER PROTEIN"/>
    <property type="match status" value="1"/>
</dbReference>
<dbReference type="PANTHER" id="PTHR46179:SF19">
    <property type="entry name" value="C2H2 FINGER DOMAIN TRANSCRIPTION FACTOR (EUROFUNG)-RELATED"/>
    <property type="match status" value="1"/>
</dbReference>
<dbReference type="AlphaFoldDB" id="A0A9P4IBA3"/>
<dbReference type="Gene3D" id="3.30.160.60">
    <property type="entry name" value="Classic Zinc Finger"/>
    <property type="match status" value="1"/>
</dbReference>
<dbReference type="GO" id="GO:0005634">
    <property type="term" value="C:nucleus"/>
    <property type="evidence" value="ECO:0007669"/>
    <property type="project" value="TreeGrafter"/>
</dbReference>
<proteinExistence type="predicted"/>
<dbReference type="OrthoDB" id="654211at2759"/>
<dbReference type="InterPro" id="IPR013087">
    <property type="entry name" value="Znf_C2H2_type"/>
</dbReference>
<comment type="caution">
    <text evidence="4">The sequence shown here is derived from an EMBL/GenBank/DDBJ whole genome shotgun (WGS) entry which is preliminary data.</text>
</comment>
<keyword evidence="5" id="KW-1185">Reference proteome</keyword>
<organism evidence="4 5">
    <name type="scientific">Rhizodiscina lignyota</name>
    <dbReference type="NCBI Taxonomy" id="1504668"/>
    <lineage>
        <taxon>Eukaryota</taxon>
        <taxon>Fungi</taxon>
        <taxon>Dikarya</taxon>
        <taxon>Ascomycota</taxon>
        <taxon>Pezizomycotina</taxon>
        <taxon>Dothideomycetes</taxon>
        <taxon>Pleosporomycetidae</taxon>
        <taxon>Aulographales</taxon>
        <taxon>Rhizodiscinaceae</taxon>
        <taxon>Rhizodiscina</taxon>
    </lineage>
</organism>
<evidence type="ECO:0000256" key="2">
    <source>
        <dbReference type="SAM" id="MobiDB-lite"/>
    </source>
</evidence>
<keyword evidence="1" id="KW-0862">Zinc</keyword>
<reference evidence="4" key="1">
    <citation type="journal article" date="2020" name="Stud. Mycol.">
        <title>101 Dothideomycetes genomes: a test case for predicting lifestyles and emergence of pathogens.</title>
        <authorList>
            <person name="Haridas S."/>
            <person name="Albert R."/>
            <person name="Binder M."/>
            <person name="Bloem J."/>
            <person name="Labutti K."/>
            <person name="Salamov A."/>
            <person name="Andreopoulos B."/>
            <person name="Baker S."/>
            <person name="Barry K."/>
            <person name="Bills G."/>
            <person name="Bluhm B."/>
            <person name="Cannon C."/>
            <person name="Castanera R."/>
            <person name="Culley D."/>
            <person name="Daum C."/>
            <person name="Ezra D."/>
            <person name="Gonzalez J."/>
            <person name="Henrissat B."/>
            <person name="Kuo A."/>
            <person name="Liang C."/>
            <person name="Lipzen A."/>
            <person name="Lutzoni F."/>
            <person name="Magnuson J."/>
            <person name="Mondo S."/>
            <person name="Nolan M."/>
            <person name="Ohm R."/>
            <person name="Pangilinan J."/>
            <person name="Park H.-J."/>
            <person name="Ramirez L."/>
            <person name="Alfaro M."/>
            <person name="Sun H."/>
            <person name="Tritt A."/>
            <person name="Yoshinaga Y."/>
            <person name="Zwiers L.-H."/>
            <person name="Turgeon B."/>
            <person name="Goodwin S."/>
            <person name="Spatafora J."/>
            <person name="Crous P."/>
            <person name="Grigoriev I."/>
        </authorList>
    </citation>
    <scope>NUCLEOTIDE SEQUENCE</scope>
    <source>
        <strain evidence="4">CBS 133067</strain>
    </source>
</reference>
<keyword evidence="1" id="KW-0863">Zinc-finger</keyword>
<evidence type="ECO:0000313" key="4">
    <source>
        <dbReference type="EMBL" id="KAF2096547.1"/>
    </source>
</evidence>
<feature type="compositionally biased region" description="Low complexity" evidence="2">
    <location>
        <begin position="142"/>
        <end position="163"/>
    </location>
</feature>
<name>A0A9P4IBA3_9PEZI</name>
<dbReference type="PROSITE" id="PS00028">
    <property type="entry name" value="ZINC_FINGER_C2H2_1"/>
    <property type="match status" value="1"/>
</dbReference>
<evidence type="ECO:0000313" key="5">
    <source>
        <dbReference type="Proteomes" id="UP000799772"/>
    </source>
</evidence>
<accession>A0A9P4IBA3</accession>
<dbReference type="InterPro" id="IPR051061">
    <property type="entry name" value="Zinc_finger_trans_reg"/>
</dbReference>
<dbReference type="PROSITE" id="PS50157">
    <property type="entry name" value="ZINC_FINGER_C2H2_2"/>
    <property type="match status" value="1"/>
</dbReference>
<dbReference type="GO" id="GO:0008270">
    <property type="term" value="F:zinc ion binding"/>
    <property type="evidence" value="ECO:0007669"/>
    <property type="project" value="UniProtKB-KW"/>
</dbReference>
<dbReference type="InterPro" id="IPR036236">
    <property type="entry name" value="Znf_C2H2_sf"/>
</dbReference>
<sequence length="271" mass="29887">MAGYLSNWDDFSFNPLENDLDLSLNTSHIPHTTVPGTLPLATLPQPYIYDQSGVSPGYLPQYHHPPYYPTVSGEQFIQQDFWTAPVSESIPTQHGLFGLPTPSILNDYESNQYLGVTEIPDSVATSQTSRSLSFTSTDTYYAQSSPGASPEASGTSSSSSPAPLDLRAYGSPRPDGSWTCAFPGCTSRAVFTRGCDLRKHHKRHLKSFFCHHEGCPQAQGGGFSSKKDLLRHEAKHNPGVPCDWQSCGRVFSRVDNMRDHVKRIHLKRGKA</sequence>
<feature type="domain" description="C2H2-type" evidence="3">
    <location>
        <begin position="240"/>
        <end position="270"/>
    </location>
</feature>
<dbReference type="EMBL" id="ML978129">
    <property type="protein sequence ID" value="KAF2096547.1"/>
    <property type="molecule type" value="Genomic_DNA"/>
</dbReference>